<keyword evidence="3" id="KW-1185">Reference proteome</keyword>
<keyword evidence="1" id="KW-0812">Transmembrane</keyword>
<feature type="transmembrane region" description="Helical" evidence="1">
    <location>
        <begin position="80"/>
        <end position="98"/>
    </location>
</feature>
<evidence type="ECO:0000313" key="2">
    <source>
        <dbReference type="EMBL" id="GIY12098.1"/>
    </source>
</evidence>
<sequence length="169" mass="19889">MSSALNNFQKRLRMAKPEEFRELCIRINRVNHCFQFIEKRLSFLTLLIFWNAFGFSMVTVTKFALSKESFTSFNVFGYRIVYFAYHFYVFLKLVLVSAKVDEAGIQPRIASYSLSWDLEMYEKEKFIIVMKVRNLNTTFTLWRIGELKKGFILTSCSALISYFVIVASI</sequence>
<protein>
    <submittedName>
        <fullName evidence="2">Uncharacterized protein</fullName>
    </submittedName>
</protein>
<feature type="transmembrane region" description="Helical" evidence="1">
    <location>
        <begin position="41"/>
        <end position="60"/>
    </location>
</feature>
<feature type="transmembrane region" description="Helical" evidence="1">
    <location>
        <begin position="150"/>
        <end position="168"/>
    </location>
</feature>
<evidence type="ECO:0000313" key="3">
    <source>
        <dbReference type="Proteomes" id="UP001054837"/>
    </source>
</evidence>
<keyword evidence="1" id="KW-0472">Membrane</keyword>
<dbReference type="EMBL" id="BPLQ01004987">
    <property type="protein sequence ID" value="GIY12098.1"/>
    <property type="molecule type" value="Genomic_DNA"/>
</dbReference>
<comment type="caution">
    <text evidence="2">The sequence shown here is derived from an EMBL/GenBank/DDBJ whole genome shotgun (WGS) entry which is preliminary data.</text>
</comment>
<dbReference type="Proteomes" id="UP001054837">
    <property type="component" value="Unassembled WGS sequence"/>
</dbReference>
<organism evidence="2 3">
    <name type="scientific">Caerostris darwini</name>
    <dbReference type="NCBI Taxonomy" id="1538125"/>
    <lineage>
        <taxon>Eukaryota</taxon>
        <taxon>Metazoa</taxon>
        <taxon>Ecdysozoa</taxon>
        <taxon>Arthropoda</taxon>
        <taxon>Chelicerata</taxon>
        <taxon>Arachnida</taxon>
        <taxon>Araneae</taxon>
        <taxon>Araneomorphae</taxon>
        <taxon>Entelegynae</taxon>
        <taxon>Araneoidea</taxon>
        <taxon>Araneidae</taxon>
        <taxon>Caerostris</taxon>
    </lineage>
</organism>
<dbReference type="AlphaFoldDB" id="A0AAV4QPX0"/>
<gene>
    <name evidence="2" type="ORF">CDAR_450021</name>
</gene>
<name>A0AAV4QPX0_9ARAC</name>
<evidence type="ECO:0000256" key="1">
    <source>
        <dbReference type="SAM" id="Phobius"/>
    </source>
</evidence>
<proteinExistence type="predicted"/>
<reference evidence="2 3" key="1">
    <citation type="submission" date="2021-06" db="EMBL/GenBank/DDBJ databases">
        <title>Caerostris darwini draft genome.</title>
        <authorList>
            <person name="Kono N."/>
            <person name="Arakawa K."/>
        </authorList>
    </citation>
    <scope>NUCLEOTIDE SEQUENCE [LARGE SCALE GENOMIC DNA]</scope>
</reference>
<keyword evidence="1" id="KW-1133">Transmembrane helix</keyword>
<accession>A0AAV4QPX0</accession>